<evidence type="ECO:0000256" key="4">
    <source>
        <dbReference type="ARBA" id="ARBA00022475"/>
    </source>
</evidence>
<keyword evidence="3" id="KW-0813">Transport</keyword>
<dbReference type="Gene3D" id="1.20.1250.20">
    <property type="entry name" value="MFS general substrate transporter like domains"/>
    <property type="match status" value="1"/>
</dbReference>
<evidence type="ECO:0000256" key="5">
    <source>
        <dbReference type="ARBA" id="ARBA00022692"/>
    </source>
</evidence>
<keyword evidence="5 8" id="KW-0812">Transmembrane</keyword>
<evidence type="ECO:0000256" key="3">
    <source>
        <dbReference type="ARBA" id="ARBA00022448"/>
    </source>
</evidence>
<evidence type="ECO:0000313" key="11">
    <source>
        <dbReference type="Proteomes" id="UP000198859"/>
    </source>
</evidence>
<feature type="domain" description="Major facilitator superfamily (MFS) profile" evidence="9">
    <location>
        <begin position="20"/>
        <end position="394"/>
    </location>
</feature>
<dbReference type="PROSITE" id="PS50850">
    <property type="entry name" value="MFS"/>
    <property type="match status" value="1"/>
</dbReference>
<dbReference type="InterPro" id="IPR011701">
    <property type="entry name" value="MFS"/>
</dbReference>
<feature type="transmembrane region" description="Helical" evidence="8">
    <location>
        <begin position="284"/>
        <end position="300"/>
    </location>
</feature>
<organism evidence="10 11">
    <name type="scientific">Nocardioides scoriae</name>
    <dbReference type="NCBI Taxonomy" id="642780"/>
    <lineage>
        <taxon>Bacteria</taxon>
        <taxon>Bacillati</taxon>
        <taxon>Actinomycetota</taxon>
        <taxon>Actinomycetes</taxon>
        <taxon>Propionibacteriales</taxon>
        <taxon>Nocardioidaceae</taxon>
        <taxon>Nocardioides</taxon>
    </lineage>
</organism>
<dbReference type="GO" id="GO:0022857">
    <property type="term" value="F:transmembrane transporter activity"/>
    <property type="evidence" value="ECO:0007669"/>
    <property type="project" value="InterPro"/>
</dbReference>
<feature type="transmembrane region" description="Helical" evidence="8">
    <location>
        <begin position="114"/>
        <end position="135"/>
    </location>
</feature>
<protein>
    <submittedName>
        <fullName evidence="10">MFS transporter, YNFM family, putative membrane transport protein</fullName>
    </submittedName>
</protein>
<dbReference type="Pfam" id="PF07690">
    <property type="entry name" value="MFS_1"/>
    <property type="match status" value="1"/>
</dbReference>
<evidence type="ECO:0000259" key="9">
    <source>
        <dbReference type="PROSITE" id="PS50850"/>
    </source>
</evidence>
<keyword evidence="7 8" id="KW-0472">Membrane</keyword>
<evidence type="ECO:0000256" key="6">
    <source>
        <dbReference type="ARBA" id="ARBA00022989"/>
    </source>
</evidence>
<dbReference type="STRING" id="642780.SAMN04488570_0101"/>
<comment type="similarity">
    <text evidence="2">Belongs to the major facilitator superfamily.</text>
</comment>
<name>A0A1H1L8X8_9ACTN</name>
<keyword evidence="4" id="KW-1003">Cell membrane</keyword>
<feature type="transmembrane region" description="Helical" evidence="8">
    <location>
        <begin position="250"/>
        <end position="272"/>
    </location>
</feature>
<dbReference type="CDD" id="cd17324">
    <property type="entry name" value="MFS_NepI_like"/>
    <property type="match status" value="1"/>
</dbReference>
<feature type="transmembrane region" description="Helical" evidence="8">
    <location>
        <begin position="306"/>
        <end position="329"/>
    </location>
</feature>
<dbReference type="InterPro" id="IPR036259">
    <property type="entry name" value="MFS_trans_sf"/>
</dbReference>
<dbReference type="EMBL" id="LT629757">
    <property type="protein sequence ID" value="SDR70877.1"/>
    <property type="molecule type" value="Genomic_DNA"/>
</dbReference>
<dbReference type="InterPro" id="IPR020846">
    <property type="entry name" value="MFS_dom"/>
</dbReference>
<dbReference type="Proteomes" id="UP000198859">
    <property type="component" value="Chromosome I"/>
</dbReference>
<dbReference type="GO" id="GO:0005886">
    <property type="term" value="C:plasma membrane"/>
    <property type="evidence" value="ECO:0007669"/>
    <property type="project" value="UniProtKB-SubCell"/>
</dbReference>
<feature type="transmembrane region" description="Helical" evidence="8">
    <location>
        <begin position="341"/>
        <end position="360"/>
    </location>
</feature>
<feature type="transmembrane region" description="Helical" evidence="8">
    <location>
        <begin position="59"/>
        <end position="78"/>
    </location>
</feature>
<keyword evidence="11" id="KW-1185">Reference proteome</keyword>
<dbReference type="PANTHER" id="PTHR43271">
    <property type="entry name" value="BLL2771 PROTEIN"/>
    <property type="match status" value="1"/>
</dbReference>
<sequence>MTAAPAADVLHRPGSPGYRRLNVAMVLAGLAAFGLLYAAQPVLPQLADEFGVRASLASLAVSATTGALAIAVLPAAVVARRWGRARTMRWGLVASVVLTLGVAVAPTFGSLVVLRALSGLTLAAVAGVAMAHVGAEVHPAGLGSAMGLYVAGNSLGGVGGRLVTSFVSDGTSWRWGVAAVALAGAAATAAFWRTLPATVARPPVAASERERVRPPWPLLVLVLVPFTLMGGFVAVYNYLGFRLSHAPFDLAPAVLGLVFLAYLAGTFSSAVAGRAADRLGRPRVLTASVLVMAGGLALTLPDVLWLVVAGLVVLTAGFFAAHAVASGWAPVVAGAASSLGSALYVTAYYAGSSVFGLWIGEAWTGAGWPGVVVSVALLCAAGLVAGVVVAVGRRSAR</sequence>
<dbReference type="SUPFAM" id="SSF103473">
    <property type="entry name" value="MFS general substrate transporter"/>
    <property type="match status" value="1"/>
</dbReference>
<evidence type="ECO:0000256" key="1">
    <source>
        <dbReference type="ARBA" id="ARBA00004651"/>
    </source>
</evidence>
<feature type="transmembrane region" description="Helical" evidence="8">
    <location>
        <begin position="90"/>
        <end position="108"/>
    </location>
</feature>
<reference evidence="11" key="1">
    <citation type="submission" date="2016-10" db="EMBL/GenBank/DDBJ databases">
        <authorList>
            <person name="Varghese N."/>
            <person name="Submissions S."/>
        </authorList>
    </citation>
    <scope>NUCLEOTIDE SEQUENCE [LARGE SCALE GENOMIC DNA]</scope>
    <source>
        <strain evidence="11">DSM 22127</strain>
    </source>
</reference>
<evidence type="ECO:0000256" key="7">
    <source>
        <dbReference type="ARBA" id="ARBA00023136"/>
    </source>
</evidence>
<feature type="transmembrane region" description="Helical" evidence="8">
    <location>
        <begin position="173"/>
        <end position="195"/>
    </location>
</feature>
<proteinExistence type="inferred from homology"/>
<accession>A0A1H1L8X8</accession>
<keyword evidence="6 8" id="KW-1133">Transmembrane helix</keyword>
<evidence type="ECO:0000256" key="8">
    <source>
        <dbReference type="SAM" id="Phobius"/>
    </source>
</evidence>
<dbReference type="PANTHER" id="PTHR43271:SF1">
    <property type="entry name" value="INNER MEMBRANE TRANSPORT PROTEIN YNFM"/>
    <property type="match status" value="1"/>
</dbReference>
<dbReference type="AlphaFoldDB" id="A0A1H1L8X8"/>
<comment type="subcellular location">
    <subcellularLocation>
        <location evidence="1">Cell membrane</location>
        <topology evidence="1">Multi-pass membrane protein</topology>
    </subcellularLocation>
</comment>
<gene>
    <name evidence="10" type="ORF">SAMN04488570_0101</name>
</gene>
<feature type="transmembrane region" description="Helical" evidence="8">
    <location>
        <begin position="21"/>
        <end position="39"/>
    </location>
</feature>
<feature type="transmembrane region" description="Helical" evidence="8">
    <location>
        <begin position="147"/>
        <end position="167"/>
    </location>
</feature>
<evidence type="ECO:0000313" key="10">
    <source>
        <dbReference type="EMBL" id="SDR70877.1"/>
    </source>
</evidence>
<evidence type="ECO:0000256" key="2">
    <source>
        <dbReference type="ARBA" id="ARBA00008335"/>
    </source>
</evidence>
<feature type="transmembrane region" description="Helical" evidence="8">
    <location>
        <begin position="216"/>
        <end position="238"/>
    </location>
</feature>
<feature type="transmembrane region" description="Helical" evidence="8">
    <location>
        <begin position="366"/>
        <end position="391"/>
    </location>
</feature>